<reference evidence="2" key="1">
    <citation type="submission" date="2021-06" db="EMBL/GenBank/DDBJ databases">
        <title>Comparative genomics, transcriptomics and evolutionary studies reveal genomic signatures of adaptation to plant cell wall in hemibiotrophic fungi.</title>
        <authorList>
            <consortium name="DOE Joint Genome Institute"/>
            <person name="Baroncelli R."/>
            <person name="Diaz J.F."/>
            <person name="Benocci T."/>
            <person name="Peng M."/>
            <person name="Battaglia E."/>
            <person name="Haridas S."/>
            <person name="Andreopoulos W."/>
            <person name="Labutti K."/>
            <person name="Pangilinan J."/>
            <person name="Floch G.L."/>
            <person name="Makela M.R."/>
            <person name="Henrissat B."/>
            <person name="Grigoriev I.V."/>
            <person name="Crouch J.A."/>
            <person name="De Vries R.P."/>
            <person name="Sukno S.A."/>
            <person name="Thon M.R."/>
        </authorList>
    </citation>
    <scope>NUCLEOTIDE SEQUENCE</scope>
    <source>
        <strain evidence="2">CBS 125086</strain>
    </source>
</reference>
<dbReference type="AlphaFoldDB" id="A0AAD8V5H4"/>
<evidence type="ECO:0000313" key="3">
    <source>
        <dbReference type="Proteomes" id="UP001230504"/>
    </source>
</evidence>
<comment type="caution">
    <text evidence="2">The sequence shown here is derived from an EMBL/GenBank/DDBJ whole genome shotgun (WGS) entry which is preliminary data.</text>
</comment>
<dbReference type="Proteomes" id="UP001230504">
    <property type="component" value="Unassembled WGS sequence"/>
</dbReference>
<proteinExistence type="predicted"/>
<name>A0AAD8V5H4_9PEZI</name>
<sequence length="118" mass="12400">MLAKTVLLVTVGAFASAQTFVGFPKSLTCKTDNGPAIISETEYQNAIVGPRGLKEDDNAANVASGHCSTLSDIPLFLESVAGKGKVGFAFDKSNNTYHFCFGQGVIDESGYPSVCTEN</sequence>
<evidence type="ECO:0000313" key="2">
    <source>
        <dbReference type="EMBL" id="KAK1590238.1"/>
    </source>
</evidence>
<dbReference type="EMBL" id="JAHLJV010000033">
    <property type="protein sequence ID" value="KAK1590238.1"/>
    <property type="molecule type" value="Genomic_DNA"/>
</dbReference>
<protein>
    <submittedName>
        <fullName evidence="2">Uncharacterized protein</fullName>
    </submittedName>
</protein>
<keyword evidence="1" id="KW-0732">Signal</keyword>
<dbReference type="RefSeq" id="XP_060413736.1">
    <property type="nucleotide sequence ID" value="XM_060562751.1"/>
</dbReference>
<accession>A0AAD8V5H4</accession>
<organism evidence="2 3">
    <name type="scientific">Colletotrichum navitas</name>
    <dbReference type="NCBI Taxonomy" id="681940"/>
    <lineage>
        <taxon>Eukaryota</taxon>
        <taxon>Fungi</taxon>
        <taxon>Dikarya</taxon>
        <taxon>Ascomycota</taxon>
        <taxon>Pezizomycotina</taxon>
        <taxon>Sordariomycetes</taxon>
        <taxon>Hypocreomycetidae</taxon>
        <taxon>Glomerellales</taxon>
        <taxon>Glomerellaceae</taxon>
        <taxon>Colletotrichum</taxon>
        <taxon>Colletotrichum graminicola species complex</taxon>
    </lineage>
</organism>
<gene>
    <name evidence="2" type="ORF">LY79DRAFT_659721</name>
</gene>
<feature type="chain" id="PRO_5042057949" evidence="1">
    <location>
        <begin position="18"/>
        <end position="118"/>
    </location>
</feature>
<feature type="signal peptide" evidence="1">
    <location>
        <begin position="1"/>
        <end position="17"/>
    </location>
</feature>
<dbReference type="GeneID" id="85446991"/>
<keyword evidence="3" id="KW-1185">Reference proteome</keyword>
<evidence type="ECO:0000256" key="1">
    <source>
        <dbReference type="SAM" id="SignalP"/>
    </source>
</evidence>